<accession>A0A1L8QU15</accession>
<organism evidence="3 4">
    <name type="scientific">Enterococcus aquimarinus</name>
    <dbReference type="NCBI Taxonomy" id="328396"/>
    <lineage>
        <taxon>Bacteria</taxon>
        <taxon>Bacillati</taxon>
        <taxon>Bacillota</taxon>
        <taxon>Bacilli</taxon>
        <taxon>Lactobacillales</taxon>
        <taxon>Enterococcaceae</taxon>
        <taxon>Enterococcus</taxon>
    </lineage>
</organism>
<proteinExistence type="predicted"/>
<dbReference type="Proteomes" id="UP000813384">
    <property type="component" value="Unassembled WGS sequence"/>
</dbReference>
<dbReference type="NCBIfam" id="TIGR02937">
    <property type="entry name" value="sigma70-ECF"/>
    <property type="match status" value="1"/>
</dbReference>
<dbReference type="EMBL" id="JAJJVO010000043">
    <property type="protein sequence ID" value="MCC9273159.1"/>
    <property type="molecule type" value="Genomic_DNA"/>
</dbReference>
<evidence type="ECO:0000313" key="4">
    <source>
        <dbReference type="Proteomes" id="UP000182149"/>
    </source>
</evidence>
<gene>
    <name evidence="2" type="ORF">K8V42_02590</name>
    <name evidence="3" type="ORF">RU93_GL001839</name>
</gene>
<keyword evidence="4" id="KW-1185">Reference proteome</keyword>
<feature type="domain" description="RNA polymerase sigma-70 region 2" evidence="1">
    <location>
        <begin position="20"/>
        <end position="87"/>
    </location>
</feature>
<dbReference type="InterPro" id="IPR007627">
    <property type="entry name" value="RNA_pol_sigma70_r2"/>
</dbReference>
<evidence type="ECO:0000313" key="2">
    <source>
        <dbReference type="EMBL" id="MCC9273159.1"/>
    </source>
</evidence>
<dbReference type="GO" id="GO:0006352">
    <property type="term" value="P:DNA-templated transcription initiation"/>
    <property type="evidence" value="ECO:0007669"/>
    <property type="project" value="InterPro"/>
</dbReference>
<dbReference type="STRING" id="328396.RU93_GL001839"/>
<reference evidence="2" key="3">
    <citation type="submission" date="2021-11" db="EMBL/GenBank/DDBJ databases">
        <authorList>
            <person name="Gilroy R."/>
        </authorList>
    </citation>
    <scope>NUCLEOTIDE SEQUENCE</scope>
    <source>
        <strain evidence="2">150</strain>
    </source>
</reference>
<name>A0A1L8QU15_9ENTE</name>
<dbReference type="Gene3D" id="1.10.1740.10">
    <property type="match status" value="1"/>
</dbReference>
<comment type="caution">
    <text evidence="3">The sequence shown here is derived from an EMBL/GenBank/DDBJ whole genome shotgun (WGS) entry which is preliminary data.</text>
</comment>
<dbReference type="SUPFAM" id="SSF88946">
    <property type="entry name" value="Sigma2 domain of RNA polymerase sigma factors"/>
    <property type="match status" value="1"/>
</dbReference>
<dbReference type="RefSeq" id="WP_071874552.1">
    <property type="nucleotide sequence ID" value="NZ_JBHSHF010000019.1"/>
</dbReference>
<dbReference type="GO" id="GO:0003700">
    <property type="term" value="F:DNA-binding transcription factor activity"/>
    <property type="evidence" value="ECO:0007669"/>
    <property type="project" value="InterPro"/>
</dbReference>
<evidence type="ECO:0000313" key="3">
    <source>
        <dbReference type="EMBL" id="OJG10966.1"/>
    </source>
</evidence>
<dbReference type="InterPro" id="IPR013325">
    <property type="entry name" value="RNA_pol_sigma_r2"/>
</dbReference>
<reference evidence="3 4" key="1">
    <citation type="submission" date="2014-12" db="EMBL/GenBank/DDBJ databases">
        <title>Draft genome sequences of 29 type strains of Enterococci.</title>
        <authorList>
            <person name="Zhong Z."/>
            <person name="Sun Z."/>
            <person name="Liu W."/>
            <person name="Zhang W."/>
            <person name="Zhang H."/>
        </authorList>
    </citation>
    <scope>NUCLEOTIDE SEQUENCE [LARGE SCALE GENOMIC DNA]</scope>
    <source>
        <strain evidence="3 4">DSM 17690</strain>
    </source>
</reference>
<dbReference type="InterPro" id="IPR014284">
    <property type="entry name" value="RNA_pol_sigma-70_dom"/>
</dbReference>
<protein>
    <submittedName>
        <fullName evidence="2">Sigma-70 family RNA polymerase sigma factor</fullName>
    </submittedName>
</protein>
<dbReference type="EMBL" id="JXKD01000005">
    <property type="protein sequence ID" value="OJG10966.1"/>
    <property type="molecule type" value="Genomic_DNA"/>
</dbReference>
<dbReference type="OrthoDB" id="1767844at2"/>
<dbReference type="AlphaFoldDB" id="A0A1L8QU15"/>
<sequence>MQTTLILAAKQGDEEALEALYRQYRPLVYSLRKKYFLRELDEQDWFQEGFIIFYDCIQAFEPDYGTSLGVLFKRSFENRIRSLIRREFAYKRKTNIGAVSFEQTIADGFEDLCEYTSHTDDALQQLLLQEVFAESQQLLSPLEMKALYQSISLTENDALKADASLMSAYNRSRRKITNYFSEYL</sequence>
<evidence type="ECO:0000259" key="1">
    <source>
        <dbReference type="Pfam" id="PF04542"/>
    </source>
</evidence>
<dbReference type="Pfam" id="PF04542">
    <property type="entry name" value="Sigma70_r2"/>
    <property type="match status" value="1"/>
</dbReference>
<reference evidence="2" key="2">
    <citation type="journal article" date="2021" name="PeerJ">
        <title>Extensive microbial diversity within the chicken gut microbiome revealed by metagenomics and culture.</title>
        <authorList>
            <person name="Gilroy R."/>
            <person name="Ravi A."/>
            <person name="Getino M."/>
            <person name="Pursley I."/>
            <person name="Horton D.L."/>
            <person name="Alikhan N.F."/>
            <person name="Baker D."/>
            <person name="Gharbi K."/>
            <person name="Hall N."/>
            <person name="Watson M."/>
            <person name="Adriaenssens E.M."/>
            <person name="Foster-Nyarko E."/>
            <person name="Jarju S."/>
            <person name="Secka A."/>
            <person name="Antonio M."/>
            <person name="Oren A."/>
            <person name="Chaudhuri R.R."/>
            <person name="La Ragione R."/>
            <person name="Hildebrand F."/>
            <person name="Pallen M.J."/>
        </authorList>
    </citation>
    <scope>NUCLEOTIDE SEQUENCE</scope>
    <source>
        <strain evidence="2">150</strain>
    </source>
</reference>
<dbReference type="Proteomes" id="UP000182149">
    <property type="component" value="Unassembled WGS sequence"/>
</dbReference>